<feature type="transmembrane region" description="Helical" evidence="1">
    <location>
        <begin position="35"/>
        <end position="55"/>
    </location>
</feature>
<protein>
    <recommendedName>
        <fullName evidence="4">DUF2304 domain-containing protein</fullName>
    </recommendedName>
</protein>
<comment type="caution">
    <text evidence="2">The sequence shown here is derived from an EMBL/GenBank/DDBJ whole genome shotgun (WGS) entry which is preliminary data.</text>
</comment>
<evidence type="ECO:0000256" key="1">
    <source>
        <dbReference type="SAM" id="Phobius"/>
    </source>
</evidence>
<name>A0A1G1KVW2_9BACT</name>
<evidence type="ECO:0000313" key="3">
    <source>
        <dbReference type="Proteomes" id="UP000178187"/>
    </source>
</evidence>
<sequence>MNVKVFVILITVVILLTVIEQIRREKMTFKYSLSWLFGCTIVLVLGLNSHLLHILARFAGFQLASNFIFFLFLVFFIMLTLFLTIHINEQNNRTETLAQAMGIIEYKLKKLAPKEKNEENHKKE</sequence>
<reference evidence="2 3" key="1">
    <citation type="journal article" date="2016" name="Nat. Commun.">
        <title>Thousands of microbial genomes shed light on interconnected biogeochemical processes in an aquifer system.</title>
        <authorList>
            <person name="Anantharaman K."/>
            <person name="Brown C.T."/>
            <person name="Hug L.A."/>
            <person name="Sharon I."/>
            <person name="Castelle C.J."/>
            <person name="Probst A.J."/>
            <person name="Thomas B.C."/>
            <person name="Singh A."/>
            <person name="Wilkins M.J."/>
            <person name="Karaoz U."/>
            <person name="Brodie E.L."/>
            <person name="Williams K.H."/>
            <person name="Hubbard S.S."/>
            <person name="Banfield J.F."/>
        </authorList>
    </citation>
    <scope>NUCLEOTIDE SEQUENCE [LARGE SCALE GENOMIC DNA]</scope>
</reference>
<gene>
    <name evidence="2" type="ORF">A3G33_02875</name>
</gene>
<feature type="transmembrane region" description="Helical" evidence="1">
    <location>
        <begin position="6"/>
        <end position="23"/>
    </location>
</feature>
<feature type="transmembrane region" description="Helical" evidence="1">
    <location>
        <begin position="67"/>
        <end position="87"/>
    </location>
</feature>
<dbReference type="Pfam" id="PF10066">
    <property type="entry name" value="DUF2304"/>
    <property type="match status" value="1"/>
</dbReference>
<dbReference type="Proteomes" id="UP000178187">
    <property type="component" value="Unassembled WGS sequence"/>
</dbReference>
<keyword evidence="1" id="KW-0472">Membrane</keyword>
<keyword evidence="1" id="KW-1133">Transmembrane helix</keyword>
<evidence type="ECO:0000313" key="2">
    <source>
        <dbReference type="EMBL" id="OGW96922.1"/>
    </source>
</evidence>
<evidence type="ECO:0008006" key="4">
    <source>
        <dbReference type="Google" id="ProtNLM"/>
    </source>
</evidence>
<dbReference type="AlphaFoldDB" id="A0A1G1KVW2"/>
<organism evidence="2 3">
    <name type="scientific">Candidatus Danuiimicrobium aquiferis</name>
    <dbReference type="NCBI Taxonomy" id="1801832"/>
    <lineage>
        <taxon>Bacteria</taxon>
        <taxon>Pseudomonadati</taxon>
        <taxon>Candidatus Omnitrophota</taxon>
        <taxon>Candidatus Danuiimicrobium</taxon>
    </lineage>
</organism>
<dbReference type="InterPro" id="IPR019277">
    <property type="entry name" value="DUF2304"/>
</dbReference>
<accession>A0A1G1KVW2</accession>
<dbReference type="EMBL" id="MHFR01000045">
    <property type="protein sequence ID" value="OGW96922.1"/>
    <property type="molecule type" value="Genomic_DNA"/>
</dbReference>
<keyword evidence="1" id="KW-0812">Transmembrane</keyword>
<proteinExistence type="predicted"/>